<accession>A0A5C6JRG4</accession>
<dbReference type="AlphaFoldDB" id="A0A5C6JRG4"/>
<gene>
    <name evidence="4" type="ORF">FRZ03_17705</name>
</gene>
<dbReference type="PANTHER" id="PTHR38133">
    <property type="entry name" value="SLR1429 PROTEIN"/>
    <property type="match status" value="1"/>
</dbReference>
<dbReference type="PROSITE" id="PS50966">
    <property type="entry name" value="ZF_SWIM"/>
    <property type="match status" value="1"/>
</dbReference>
<feature type="region of interest" description="Disordered" evidence="2">
    <location>
        <begin position="394"/>
        <end position="420"/>
    </location>
</feature>
<organism evidence="4 5">
    <name type="scientific">Streptomyces misionensis</name>
    <dbReference type="NCBI Taxonomy" id="67331"/>
    <lineage>
        <taxon>Bacteria</taxon>
        <taxon>Bacillati</taxon>
        <taxon>Actinomycetota</taxon>
        <taxon>Actinomycetes</taxon>
        <taxon>Kitasatosporales</taxon>
        <taxon>Streptomycetaceae</taxon>
        <taxon>Streptomyces</taxon>
    </lineage>
</organism>
<keyword evidence="1" id="KW-0863">Zinc-finger</keyword>
<keyword evidence="1" id="KW-0862">Zinc</keyword>
<feature type="region of interest" description="Disordered" evidence="2">
    <location>
        <begin position="219"/>
        <end position="249"/>
    </location>
</feature>
<evidence type="ECO:0000259" key="3">
    <source>
        <dbReference type="PROSITE" id="PS50966"/>
    </source>
</evidence>
<feature type="domain" description="SWIM-type" evidence="3">
    <location>
        <begin position="127"/>
        <end position="162"/>
    </location>
</feature>
<reference evidence="4" key="1">
    <citation type="journal article" date="2019" name="Microbiol. Resour. Announc.">
        <title>Draft Genomic Sequences of Streptomyces misionensis and Streptomyces albidoflavus, bacteria applied for phytopathogen biocontrol.</title>
        <authorList>
            <person name="Pylro V."/>
            <person name="Dias A."/>
            <person name="Andreote F."/>
            <person name="Varani A."/>
            <person name="Andreote C."/>
            <person name="Bernardo E."/>
            <person name="Martins T."/>
        </authorList>
    </citation>
    <scope>NUCLEOTIDE SEQUENCE [LARGE SCALE GENOMIC DNA]</scope>
    <source>
        <strain evidence="4">66</strain>
    </source>
</reference>
<evidence type="ECO:0000256" key="1">
    <source>
        <dbReference type="PROSITE-ProRule" id="PRU00325"/>
    </source>
</evidence>
<dbReference type="GO" id="GO:0008270">
    <property type="term" value="F:zinc ion binding"/>
    <property type="evidence" value="ECO:0007669"/>
    <property type="project" value="UniProtKB-KW"/>
</dbReference>
<evidence type="ECO:0000256" key="2">
    <source>
        <dbReference type="SAM" id="MobiDB-lite"/>
    </source>
</evidence>
<comment type="caution">
    <text evidence="4">The sequence shown here is derived from an EMBL/GenBank/DDBJ whole genome shotgun (WGS) entry which is preliminary data.</text>
</comment>
<feature type="compositionally biased region" description="Pro residues" evidence="2">
    <location>
        <begin position="221"/>
        <end position="247"/>
    </location>
</feature>
<proteinExistence type="predicted"/>
<keyword evidence="5" id="KW-1185">Reference proteome</keyword>
<dbReference type="PANTHER" id="PTHR38133:SF1">
    <property type="entry name" value="SLR1429 PROTEIN"/>
    <property type="match status" value="1"/>
</dbReference>
<keyword evidence="1" id="KW-0479">Metal-binding</keyword>
<evidence type="ECO:0000313" key="4">
    <source>
        <dbReference type="EMBL" id="TWV44406.1"/>
    </source>
</evidence>
<dbReference type="Proteomes" id="UP000320481">
    <property type="component" value="Unassembled WGS sequence"/>
</dbReference>
<dbReference type="InterPro" id="IPR007527">
    <property type="entry name" value="Znf_SWIM"/>
</dbReference>
<evidence type="ECO:0000313" key="5">
    <source>
        <dbReference type="Proteomes" id="UP000320481"/>
    </source>
</evidence>
<sequence length="420" mass="45161">MGTPHRDGELRRTFPAFASRAAGGEEFAATWWGNAWTAALERGALDAKRVARGRGYADRGHVDAITVTPGLVLAYVRGSRPRPYRVQVRVRPLEDEEWERFLDAAADRPGHIAALLDRELPQSLADCGVPLLPGPGDLVPRCSCPDSGHPCKHAAALCYQTARLLDADPFVLLLLRGRGERELLDALSRRNAARAARAARERQPAALPGIRATEALAARELPPPPPPLPVPAHPEQPPAYPAAPGGPDPFALDQLATDAAARAHALLATGRDPVGELSPWQDAVRLAAGRPGSGLTVTTRALYATLAAATGRTPGDLARAVAAWRQGGEEGLAVLEEPWDPPAGRFDRARPLLLAADLPAFRPWRNRLTHPRGHVQLRLGRDGLWYGYESEPGQDDWWPRGTPDPDPVGALTGLGAADEW</sequence>
<dbReference type="EMBL" id="VOGW01000102">
    <property type="protein sequence ID" value="TWV44406.1"/>
    <property type="molecule type" value="Genomic_DNA"/>
</dbReference>
<dbReference type="Pfam" id="PF04434">
    <property type="entry name" value="SWIM"/>
    <property type="match status" value="1"/>
</dbReference>
<name>A0A5C6JRG4_9ACTN</name>
<protein>
    <recommendedName>
        <fullName evidence="3">SWIM-type domain-containing protein</fullName>
    </recommendedName>
</protein>